<evidence type="ECO:0000313" key="3">
    <source>
        <dbReference type="Proteomes" id="UP000290572"/>
    </source>
</evidence>
<sequence length="295" mass="32079">MSCLHLATEAVCELYDCSVMVKETIYEPSAYPVMAAEATVNLSVLFVIVRSALPWWSSDLPWSSASDPYALVLFSPTYSALVVISSALVGFSSTLEVFSSTLVVFCSILALCSTGSTLARCSTGSTLALCSAGSASVPCSSTSTWTWPSIPPRVEYAIALFRALPTLFPSQTAPPKKLGHASVALLHVLQQSEDPTIYLQKRSLSSPVLLFDGSNCHITIGTSPVTTFAKEDLSEGLLYLMGYYYTFHLTYPKCVATLLSVIQTEILEDCIHKRDTTASYKKAMAEWKDFIGKER</sequence>
<dbReference type="EMBL" id="QBIY01005335">
    <property type="protein sequence ID" value="RXN37890.1"/>
    <property type="molecule type" value="Genomic_DNA"/>
</dbReference>
<feature type="transmembrane region" description="Helical" evidence="1">
    <location>
        <begin position="69"/>
        <end position="91"/>
    </location>
</feature>
<organism evidence="2 3">
    <name type="scientific">Labeo rohita</name>
    <name type="common">Indian major carp</name>
    <name type="synonym">Cyprinus rohita</name>
    <dbReference type="NCBI Taxonomy" id="84645"/>
    <lineage>
        <taxon>Eukaryota</taxon>
        <taxon>Metazoa</taxon>
        <taxon>Chordata</taxon>
        <taxon>Craniata</taxon>
        <taxon>Vertebrata</taxon>
        <taxon>Euteleostomi</taxon>
        <taxon>Actinopterygii</taxon>
        <taxon>Neopterygii</taxon>
        <taxon>Teleostei</taxon>
        <taxon>Ostariophysi</taxon>
        <taxon>Cypriniformes</taxon>
        <taxon>Cyprinidae</taxon>
        <taxon>Labeoninae</taxon>
        <taxon>Labeonini</taxon>
        <taxon>Labeo</taxon>
    </lineage>
</organism>
<proteinExistence type="predicted"/>
<evidence type="ECO:0000256" key="1">
    <source>
        <dbReference type="SAM" id="Phobius"/>
    </source>
</evidence>
<dbReference type="Proteomes" id="UP000290572">
    <property type="component" value="Unassembled WGS sequence"/>
</dbReference>
<evidence type="ECO:0000313" key="2">
    <source>
        <dbReference type="EMBL" id="RXN37890.1"/>
    </source>
</evidence>
<accession>A0A498P018</accession>
<keyword evidence="1" id="KW-1133">Transmembrane helix</keyword>
<name>A0A498P018_LABRO</name>
<keyword evidence="3" id="KW-1185">Reference proteome</keyword>
<feature type="transmembrane region" description="Helical" evidence="1">
    <location>
        <begin position="30"/>
        <end position="49"/>
    </location>
</feature>
<keyword evidence="1" id="KW-0472">Membrane</keyword>
<feature type="transmembrane region" description="Helical" evidence="1">
    <location>
        <begin position="97"/>
        <end position="119"/>
    </location>
</feature>
<keyword evidence="1" id="KW-0812">Transmembrane</keyword>
<gene>
    <name evidence="2" type="ORF">ROHU_001627</name>
</gene>
<dbReference type="AlphaFoldDB" id="A0A498P018"/>
<comment type="caution">
    <text evidence="2">The sequence shown here is derived from an EMBL/GenBank/DDBJ whole genome shotgun (WGS) entry which is preliminary data.</text>
</comment>
<reference evidence="2 3" key="1">
    <citation type="submission" date="2018-03" db="EMBL/GenBank/DDBJ databases">
        <title>Draft genome sequence of Rohu Carp (Labeo rohita).</title>
        <authorList>
            <person name="Das P."/>
            <person name="Kushwaha B."/>
            <person name="Joshi C.G."/>
            <person name="Kumar D."/>
            <person name="Nagpure N.S."/>
            <person name="Sahoo L."/>
            <person name="Das S.P."/>
            <person name="Bit A."/>
            <person name="Patnaik S."/>
            <person name="Meher P.K."/>
            <person name="Jayasankar P."/>
            <person name="Koringa P.G."/>
            <person name="Patel N.V."/>
            <person name="Hinsu A.T."/>
            <person name="Kumar R."/>
            <person name="Pandey M."/>
            <person name="Agarwal S."/>
            <person name="Srivastava S."/>
            <person name="Singh M."/>
            <person name="Iquebal M.A."/>
            <person name="Jaiswal S."/>
            <person name="Angadi U.B."/>
            <person name="Kumar N."/>
            <person name="Raza M."/>
            <person name="Shah T.M."/>
            <person name="Rai A."/>
            <person name="Jena J.K."/>
        </authorList>
    </citation>
    <scope>NUCLEOTIDE SEQUENCE [LARGE SCALE GENOMIC DNA]</scope>
    <source>
        <strain evidence="2">DASCIFA01</strain>
        <tissue evidence="2">Testis</tissue>
    </source>
</reference>
<protein>
    <submittedName>
        <fullName evidence="2">Uncharacterized protein</fullName>
    </submittedName>
</protein>